<accession>A0A2N1PS92</accession>
<dbReference type="SUPFAM" id="SSF52518">
    <property type="entry name" value="Thiamin diphosphate-binding fold (THDP-binding)"/>
    <property type="match status" value="2"/>
</dbReference>
<dbReference type="InterPro" id="IPR029061">
    <property type="entry name" value="THDP-binding"/>
</dbReference>
<dbReference type="FunFam" id="3.40.50.970:FF:000041">
    <property type="entry name" value="Pyruvate:ferredoxin (Flavodoxin) oxidoreductase"/>
    <property type="match status" value="1"/>
</dbReference>
<keyword evidence="14" id="KW-0670">Pyruvate</keyword>
<dbReference type="InterPro" id="IPR019456">
    <property type="entry name" value="Pyrv-flavodox_OxRtase_EKR"/>
</dbReference>
<keyword evidence="2 9" id="KW-0813">Transport</keyword>
<feature type="binding site" evidence="12">
    <location>
        <position position="1079"/>
    </location>
    <ligand>
        <name>[4Fe-4S] cluster</name>
        <dbReference type="ChEBI" id="CHEBI:49883"/>
        <label>3</label>
    </ligand>
</feature>
<dbReference type="PROSITE" id="PS00198">
    <property type="entry name" value="4FE4S_FER_1"/>
    <property type="match status" value="1"/>
</dbReference>
<dbReference type="InterPro" id="IPR033412">
    <property type="entry name" value="PFOR_II"/>
</dbReference>
<feature type="binding site" evidence="12">
    <location>
        <position position="696"/>
    </location>
    <ligand>
        <name>[4Fe-4S] cluster</name>
        <dbReference type="ChEBI" id="CHEBI:49883"/>
        <label>1</label>
    </ligand>
</feature>
<dbReference type="GO" id="GO:0030976">
    <property type="term" value="F:thiamine pyrophosphate binding"/>
    <property type="evidence" value="ECO:0007669"/>
    <property type="project" value="InterPro"/>
</dbReference>
<dbReference type="Gene3D" id="4.10.780.10">
    <property type="entry name" value="Pyruvate-flavodoxin oxidoreductase, EKR domain"/>
    <property type="match status" value="1"/>
</dbReference>
<dbReference type="InterPro" id="IPR019752">
    <property type="entry name" value="Pyrv/ketoisovalerate_OxRed_cat"/>
</dbReference>
<dbReference type="InterPro" id="IPR011766">
    <property type="entry name" value="TPP_enzyme_TPP-bd"/>
</dbReference>
<evidence type="ECO:0000256" key="4">
    <source>
        <dbReference type="ARBA" id="ARBA00022723"/>
    </source>
</evidence>
<keyword evidence="3 12" id="KW-0004">4Fe-4S</keyword>
<organism evidence="14 15">
    <name type="scientific">Candidatus Wallbacteria bacterium HGW-Wallbacteria-1</name>
    <dbReference type="NCBI Taxonomy" id="2013854"/>
    <lineage>
        <taxon>Bacteria</taxon>
        <taxon>Candidatus Walliibacteriota</taxon>
    </lineage>
</organism>
<feature type="binding site" evidence="12">
    <location>
        <position position="748"/>
    </location>
    <ligand>
        <name>[4Fe-4S] cluster</name>
        <dbReference type="ChEBI" id="CHEBI:49883"/>
        <label>2</label>
    </ligand>
</feature>
<keyword evidence="6 9" id="KW-0560">Oxidoreductase</keyword>
<dbReference type="PANTHER" id="PTHR32154:SF0">
    <property type="entry name" value="PYRUVATE-FLAVODOXIN OXIDOREDUCTASE-RELATED"/>
    <property type="match status" value="1"/>
</dbReference>
<comment type="cofactor">
    <cofactor evidence="12">
        <name>[4Fe-4S] cluster</name>
        <dbReference type="ChEBI" id="CHEBI:49883"/>
    </cofactor>
    <text evidence="12">Binds 3 [4Fe-4S] clusters per subunit.</text>
</comment>
<feature type="binding site" evidence="12">
    <location>
        <position position="751"/>
    </location>
    <ligand>
        <name>[4Fe-4S] cluster</name>
        <dbReference type="ChEBI" id="CHEBI:49883"/>
        <label>2</label>
    </ligand>
</feature>
<dbReference type="Gene3D" id="3.40.920.10">
    <property type="entry name" value="Pyruvate-ferredoxin oxidoreductase, PFOR, domain III"/>
    <property type="match status" value="1"/>
</dbReference>
<dbReference type="Pfam" id="PF02775">
    <property type="entry name" value="TPP_enzyme_C"/>
    <property type="match status" value="1"/>
</dbReference>
<feature type="domain" description="4Fe-4S ferredoxin-type" evidence="13">
    <location>
        <begin position="736"/>
        <end position="765"/>
    </location>
</feature>
<evidence type="ECO:0000256" key="9">
    <source>
        <dbReference type="PIRNR" id="PIRNR000159"/>
    </source>
</evidence>
<dbReference type="Pfam" id="PF10371">
    <property type="entry name" value="EKR"/>
    <property type="match status" value="1"/>
</dbReference>
<dbReference type="PANTHER" id="PTHR32154">
    <property type="entry name" value="PYRUVATE-FLAVODOXIN OXIDOREDUCTASE-RELATED"/>
    <property type="match status" value="1"/>
</dbReference>
<feature type="binding site" evidence="10">
    <location>
        <position position="818"/>
    </location>
    <ligand>
        <name>thiamine diphosphate</name>
        <dbReference type="ChEBI" id="CHEBI:58937"/>
    </ligand>
</feature>
<evidence type="ECO:0000256" key="6">
    <source>
        <dbReference type="ARBA" id="ARBA00023002"/>
    </source>
</evidence>
<evidence type="ECO:0000256" key="11">
    <source>
        <dbReference type="PIRSR" id="PIRSR000159-2"/>
    </source>
</evidence>
<evidence type="ECO:0000313" key="14">
    <source>
        <dbReference type="EMBL" id="PKK91207.1"/>
    </source>
</evidence>
<feature type="site" description="Important for catalytic activity" evidence="11">
    <location>
        <position position="33"/>
    </location>
</feature>
<comment type="similarity">
    <text evidence="1 9">Belongs to the pyruvate:ferredoxin/flavodoxin oxidoreductase family.</text>
</comment>
<dbReference type="Pfam" id="PF12838">
    <property type="entry name" value="Fer4_7"/>
    <property type="match status" value="1"/>
</dbReference>
<dbReference type="InterPro" id="IPR009014">
    <property type="entry name" value="Transketo_C/PFOR_II"/>
</dbReference>
<keyword evidence="8 12" id="KW-0411">Iron-sulfur</keyword>
<dbReference type="Gene3D" id="3.40.50.920">
    <property type="match status" value="1"/>
</dbReference>
<dbReference type="GO" id="GO:0006979">
    <property type="term" value="P:response to oxidative stress"/>
    <property type="evidence" value="ECO:0007669"/>
    <property type="project" value="TreeGrafter"/>
</dbReference>
<dbReference type="InterPro" id="IPR002869">
    <property type="entry name" value="Pyrv_flavodox_OxRed_cen"/>
</dbReference>
<feature type="binding site" evidence="10">
    <location>
        <position position="66"/>
    </location>
    <ligand>
        <name>thiamine diphosphate</name>
        <dbReference type="ChEBI" id="CHEBI:58937"/>
    </ligand>
</feature>
<dbReference type="Gene3D" id="3.30.70.20">
    <property type="match status" value="1"/>
</dbReference>
<dbReference type="FunFam" id="3.40.50.970:FF:000012">
    <property type="entry name" value="Pyruvate:ferredoxin (Flavodoxin) oxidoreductase"/>
    <property type="match status" value="1"/>
</dbReference>
<dbReference type="GO" id="GO:0005506">
    <property type="term" value="F:iron ion binding"/>
    <property type="evidence" value="ECO:0007669"/>
    <property type="project" value="InterPro"/>
</dbReference>
<name>A0A2N1PS92_9BACT</name>
<evidence type="ECO:0000256" key="5">
    <source>
        <dbReference type="ARBA" id="ARBA00022982"/>
    </source>
</evidence>
<feature type="binding site" evidence="10">
    <location>
        <position position="841"/>
    </location>
    <ligand>
        <name>thiamine diphosphate</name>
        <dbReference type="ChEBI" id="CHEBI:58937"/>
    </ligand>
</feature>
<dbReference type="PIRSF" id="PIRSF000159">
    <property type="entry name" value="NifJ"/>
    <property type="match status" value="1"/>
</dbReference>
<dbReference type="FunFam" id="3.30.70.20:FF:000022">
    <property type="entry name" value="Pyruvate:ferredoxin (Flavodoxin) oxidoreductase"/>
    <property type="match status" value="1"/>
</dbReference>
<dbReference type="Gene3D" id="3.40.50.970">
    <property type="match status" value="2"/>
</dbReference>
<dbReference type="Pfam" id="PF01855">
    <property type="entry name" value="POR_N"/>
    <property type="match status" value="1"/>
</dbReference>
<feature type="domain" description="4Fe-4S ferredoxin-type" evidence="13">
    <location>
        <begin position="681"/>
        <end position="710"/>
    </location>
</feature>
<dbReference type="SMART" id="SM00890">
    <property type="entry name" value="EKR"/>
    <property type="match status" value="1"/>
</dbReference>
<dbReference type="GO" id="GO:0022900">
    <property type="term" value="P:electron transport chain"/>
    <property type="evidence" value="ECO:0007669"/>
    <property type="project" value="InterPro"/>
</dbReference>
<evidence type="ECO:0000256" key="7">
    <source>
        <dbReference type="ARBA" id="ARBA00023004"/>
    </source>
</evidence>
<evidence type="ECO:0000256" key="2">
    <source>
        <dbReference type="ARBA" id="ARBA00022448"/>
    </source>
</evidence>
<dbReference type="AlphaFoldDB" id="A0A2N1PS92"/>
<keyword evidence="4 12" id="KW-0479">Metal-binding</keyword>
<reference evidence="14 15" key="1">
    <citation type="journal article" date="2017" name="ISME J.">
        <title>Potential for microbial H2 and metal transformations associated with novel bacteria and archaea in deep terrestrial subsurface sediments.</title>
        <authorList>
            <person name="Hernsdorf A.W."/>
            <person name="Amano Y."/>
            <person name="Miyakawa K."/>
            <person name="Ise K."/>
            <person name="Suzuki Y."/>
            <person name="Anantharaman K."/>
            <person name="Probst A."/>
            <person name="Burstein D."/>
            <person name="Thomas B.C."/>
            <person name="Banfield J.F."/>
        </authorList>
    </citation>
    <scope>NUCLEOTIDE SEQUENCE [LARGE SCALE GENOMIC DNA]</scope>
    <source>
        <strain evidence="14">HGW-Wallbacteria-1</strain>
    </source>
</reference>
<proteinExistence type="inferred from homology"/>
<feature type="binding site" evidence="12">
    <location>
        <position position="841"/>
    </location>
    <ligand>
        <name>[4Fe-4S] cluster</name>
        <dbReference type="ChEBI" id="CHEBI:49883"/>
        <label>3</label>
    </ligand>
</feature>
<dbReference type="Pfam" id="PF01558">
    <property type="entry name" value="POR"/>
    <property type="match status" value="1"/>
</dbReference>
<dbReference type="SUPFAM" id="SSF54862">
    <property type="entry name" value="4Fe-4S ferredoxins"/>
    <property type="match status" value="1"/>
</dbReference>
<dbReference type="InterPro" id="IPR002880">
    <property type="entry name" value="Pyrv_Fd/Flavodoxin_OxRdtase_N"/>
</dbReference>
<evidence type="ECO:0000313" key="15">
    <source>
        <dbReference type="Proteomes" id="UP000233256"/>
    </source>
</evidence>
<keyword evidence="5 9" id="KW-0249">Electron transport</keyword>
<keyword evidence="7 12" id="KW-0408">Iron</keyword>
<dbReference type="EMBL" id="PGXC01000003">
    <property type="protein sequence ID" value="PKK91207.1"/>
    <property type="molecule type" value="Genomic_DNA"/>
</dbReference>
<dbReference type="PROSITE" id="PS51379">
    <property type="entry name" value="4FE4S_FER_2"/>
    <property type="match status" value="2"/>
</dbReference>
<evidence type="ECO:0000256" key="12">
    <source>
        <dbReference type="PIRSR" id="PIRSR000159-50"/>
    </source>
</evidence>
<dbReference type="InterPro" id="IPR011895">
    <property type="entry name" value="Pyrv_flavodox_OxRed"/>
</dbReference>
<feature type="binding site" evidence="12">
    <location>
        <position position="755"/>
    </location>
    <ligand>
        <name>[4Fe-4S] cluster</name>
        <dbReference type="ChEBI" id="CHEBI:49883"/>
        <label>1</label>
    </ligand>
</feature>
<dbReference type="FunFam" id="3.40.920.10:FF:000001">
    <property type="entry name" value="Pyruvate:ferredoxin (Flavodoxin) oxidoreductase"/>
    <property type="match status" value="1"/>
</dbReference>
<evidence type="ECO:0000259" key="13">
    <source>
        <dbReference type="PROSITE" id="PS51379"/>
    </source>
</evidence>
<feature type="binding site" evidence="12">
    <location>
        <position position="700"/>
    </location>
    <ligand>
        <name>[4Fe-4S] cluster</name>
        <dbReference type="ChEBI" id="CHEBI:49883"/>
        <label>2</label>
    </ligand>
</feature>
<dbReference type="SUPFAM" id="SSF52922">
    <property type="entry name" value="TK C-terminal domain-like"/>
    <property type="match status" value="1"/>
</dbReference>
<sequence>MTEKRNLISMDGNSAAAHVGYAFSDVAAIYPITPSSTMGELCDAWAAEERKNLFGQKVSVAELQSEGGASGAVHGSLVAGAFTTTYTASQGLLLMLPNMNKIAGELLPTVFHVSARSVATHALSIFGDHSDVMHARPTGFAMLASNSVQESMDMALVAHAATIESSIPFIHFFDGFRTSHEIQKIEEIPYSVMASMINWEKVKEFKKRSMRPENPQMRGTAENPDIFFQNRESANKYYNAVPAIVQNVMDKVGKAIGRTYHLFDYFGHAEAEDVIVIMGSGAEAVHEYVEHMNAKGGKYGVLKIRLYRPWSLDHFIKAMPKSAKRIAVLDRTKEPGAVGEPLYLDVCASYHNHETRPLIVGGRYGLSSKEFTPSMIHSVFKNLKAAKPLNGFTVGIEDDVTNLSLPVDEQINSVPEGTISCKFFGLGSDGTVGANKNSIKIIGDNTDFFAQGYFKYDSKKSGGITVSHLRFGPKPIHSTYLVNRPDFVAVHNWSFLGRYDVLENIRENGTFLINSPYSREEVFGHLPVDVQQTIIDRKLRFFTIDAVKIANEVGLGHRINMVMQTAFFKLSEIIPEAQAIAMIKEAIKKTYGSKGDEIVRMNITAVDRSVDATEKVEIPSAVQPENALNIKLSQDVPSIVKDVIRPVVAEHGDNLPVSKMPVDGVFPTATSQYEKRGIAINVPIWQKDTCIQCNQCAFSCPHAVIRPRLYNKEDLVNMPEGFQVAEGKKPYEGKMYKIQISPLDCTGCGVCQDVCPTKQKSLVMEPLIDNLEKEKAFYDYSESIPTPSDITYDCANLKSSQFCQPYFEFSGACAGCGETPYLKLATQICGDRMVIANATGCSSIYGGTAPTSPYCVNDMGHGPAWGNSLFEDNAEYGFGMSLAINQTTLQLTEAVEKAISLGLSGELKGQLEAWLEKRNDIAASQKLRDSIVTLLPAAAGAADGELAAALETIEEKKDYLVKKSVWIIGGDGWAYDIGYGGLDHVLASGANVNVLVLDTEVYSNTGGQSSKATPTGSTAKFATAGKSTKKKDLGLMAMSYGYVYVASVSMGANRVQLLKAMKEAEEYDGPSIIIAYAPCINHGIDMSKSQSEEKLAVDTGYWLLYRYDPRLKEEGKNPLVLDSKEPTMTYREFLDNETRYKSLTKIFPERAEELFKRAAEEASERREYYKKLASM</sequence>
<evidence type="ECO:0000256" key="10">
    <source>
        <dbReference type="PIRSR" id="PIRSR000159-1"/>
    </source>
</evidence>
<dbReference type="GO" id="GO:0051539">
    <property type="term" value="F:4 iron, 4 sulfur cluster binding"/>
    <property type="evidence" value="ECO:0007669"/>
    <property type="project" value="UniProtKB-KW"/>
</dbReference>
<feature type="binding site" evidence="12">
    <location>
        <position position="690"/>
    </location>
    <ligand>
        <name>[4Fe-4S] cluster</name>
        <dbReference type="ChEBI" id="CHEBI:49883"/>
        <label>1</label>
    </ligand>
</feature>
<dbReference type="InterPro" id="IPR017896">
    <property type="entry name" value="4Fe4S_Fe-S-bd"/>
</dbReference>
<feature type="binding site" evidence="10">
    <location>
        <position position="116"/>
    </location>
    <ligand>
        <name>pyruvate</name>
        <dbReference type="ChEBI" id="CHEBI:15361"/>
    </ligand>
</feature>
<evidence type="ECO:0000256" key="8">
    <source>
        <dbReference type="ARBA" id="ARBA00023014"/>
    </source>
</evidence>
<dbReference type="InterPro" id="IPR037112">
    <property type="entry name" value="Pyrv-flavodox_OxR_EKR_sf"/>
</dbReference>
<dbReference type="Pfam" id="PF17147">
    <property type="entry name" value="PFOR_II"/>
    <property type="match status" value="1"/>
</dbReference>
<feature type="binding site" evidence="12">
    <location>
        <position position="813"/>
    </location>
    <ligand>
        <name>[4Fe-4S] cluster</name>
        <dbReference type="ChEBI" id="CHEBI:49883"/>
        <label>3</label>
    </ligand>
</feature>
<feature type="binding site" evidence="10">
    <location>
        <begin position="999"/>
        <end position="1004"/>
    </location>
    <ligand>
        <name>thiamine diphosphate</name>
        <dbReference type="ChEBI" id="CHEBI:58937"/>
    </ligand>
</feature>
<dbReference type="CDD" id="cd07034">
    <property type="entry name" value="TPP_PYR_PFOR_IOR-alpha_like"/>
    <property type="match status" value="1"/>
</dbReference>
<feature type="site" description="Important for catalytic activity" evidence="11">
    <location>
        <position position="66"/>
    </location>
</feature>
<feature type="binding site" evidence="12">
    <location>
        <position position="745"/>
    </location>
    <ligand>
        <name>[4Fe-4S] cluster</name>
        <dbReference type="ChEBI" id="CHEBI:49883"/>
        <label>2</label>
    </ligand>
</feature>
<feature type="binding site" evidence="10">
    <location>
        <position position="33"/>
    </location>
    <ligand>
        <name>pyruvate</name>
        <dbReference type="ChEBI" id="CHEBI:15361"/>
    </ligand>
</feature>
<feature type="binding site" evidence="12">
    <location>
        <position position="816"/>
    </location>
    <ligand>
        <name>[4Fe-4S] cluster</name>
        <dbReference type="ChEBI" id="CHEBI:49883"/>
        <label>3</label>
    </ligand>
</feature>
<dbReference type="Proteomes" id="UP000233256">
    <property type="component" value="Unassembled WGS sequence"/>
</dbReference>
<feature type="binding site" evidence="12">
    <location>
        <position position="693"/>
    </location>
    <ligand>
        <name>[4Fe-4S] cluster</name>
        <dbReference type="ChEBI" id="CHEBI:49883"/>
        <label>1</label>
    </ligand>
</feature>
<dbReference type="GO" id="GO:0016903">
    <property type="term" value="F:oxidoreductase activity, acting on the aldehyde or oxo group of donors"/>
    <property type="evidence" value="ECO:0007669"/>
    <property type="project" value="InterPro"/>
</dbReference>
<dbReference type="SUPFAM" id="SSF53323">
    <property type="entry name" value="Pyruvate-ferredoxin oxidoreductase, PFOR, domain III"/>
    <property type="match status" value="1"/>
</dbReference>
<feature type="site" description="Important for catalytic activity" evidence="11">
    <location>
        <position position="116"/>
    </location>
</feature>
<dbReference type="InterPro" id="IPR050722">
    <property type="entry name" value="Pyruvate:ferred/Flavod_OxRd"/>
</dbReference>
<dbReference type="CDD" id="cd03377">
    <property type="entry name" value="TPP_PFOR_PNO"/>
    <property type="match status" value="1"/>
</dbReference>
<protein>
    <submittedName>
        <fullName evidence="14">Pyruvate:ferredoxin (Flavodoxin) oxidoreductase</fullName>
    </submittedName>
</protein>
<dbReference type="InterPro" id="IPR017900">
    <property type="entry name" value="4Fe4S_Fe_S_CS"/>
</dbReference>
<evidence type="ECO:0000256" key="1">
    <source>
        <dbReference type="ARBA" id="ARBA00009032"/>
    </source>
</evidence>
<evidence type="ECO:0000256" key="3">
    <source>
        <dbReference type="ARBA" id="ARBA00022485"/>
    </source>
</evidence>
<feature type="binding site" evidence="10">
    <location>
        <begin position="970"/>
        <end position="973"/>
    </location>
    <ligand>
        <name>thiamine diphosphate</name>
        <dbReference type="ChEBI" id="CHEBI:58937"/>
    </ligand>
</feature>
<feature type="site" description="Important for catalytic activity" evidence="11">
    <location>
        <position position="1004"/>
    </location>
</feature>
<comment type="caution">
    <text evidence="14">The sequence shown here is derived from an EMBL/GenBank/DDBJ whole genome shotgun (WGS) entry which is preliminary data.</text>
</comment>
<dbReference type="NCBIfam" id="TIGR02176">
    <property type="entry name" value="pyruv_ox_red"/>
    <property type="match status" value="1"/>
</dbReference>
<gene>
    <name evidence="14" type="primary">nifJ</name>
    <name evidence="14" type="ORF">CVV64_05405</name>
</gene>
<dbReference type="FunFam" id="3.40.50.920:FF:000007">
    <property type="entry name" value="Pyruvate:ferredoxin (Flavodoxin) oxidoreductase"/>
    <property type="match status" value="1"/>
</dbReference>